<feature type="region of interest" description="Disordered" evidence="1">
    <location>
        <begin position="29"/>
        <end position="61"/>
    </location>
</feature>
<evidence type="ECO:0000313" key="2">
    <source>
        <dbReference type="EMBL" id="KFB52140.1"/>
    </source>
</evidence>
<gene>
    <name evidence="2" type="ORF">ZHAS_00020465</name>
</gene>
<protein>
    <submittedName>
        <fullName evidence="2 3">Sugar ABC transporter substrate-binding protein</fullName>
    </submittedName>
</protein>
<evidence type="ECO:0000313" key="4">
    <source>
        <dbReference type="Proteomes" id="UP000030765"/>
    </source>
</evidence>
<evidence type="ECO:0000256" key="1">
    <source>
        <dbReference type="SAM" id="MobiDB-lite"/>
    </source>
</evidence>
<dbReference type="EnsemblMetazoa" id="ASIC020465-RA">
    <property type="protein sequence ID" value="ASIC020465-PA"/>
    <property type="gene ID" value="ASIC020465"/>
</dbReference>
<sequence length="61" mass="6767">MVGAVEVGNYFRQLSFFTQPLHHFTIVFTSPPARPSRTNPQTQAKGQPPFGSQRPSSARAH</sequence>
<dbReference type="AlphaFoldDB" id="A0A084WPJ6"/>
<organism evidence="2">
    <name type="scientific">Anopheles sinensis</name>
    <name type="common">Mosquito</name>
    <dbReference type="NCBI Taxonomy" id="74873"/>
    <lineage>
        <taxon>Eukaryota</taxon>
        <taxon>Metazoa</taxon>
        <taxon>Ecdysozoa</taxon>
        <taxon>Arthropoda</taxon>
        <taxon>Hexapoda</taxon>
        <taxon>Insecta</taxon>
        <taxon>Pterygota</taxon>
        <taxon>Neoptera</taxon>
        <taxon>Endopterygota</taxon>
        <taxon>Diptera</taxon>
        <taxon>Nematocera</taxon>
        <taxon>Culicoidea</taxon>
        <taxon>Culicidae</taxon>
        <taxon>Anophelinae</taxon>
        <taxon>Anopheles</taxon>
    </lineage>
</organism>
<evidence type="ECO:0000313" key="3">
    <source>
        <dbReference type="EnsemblMetazoa" id="ASIC020465-PA"/>
    </source>
</evidence>
<name>A0A084WPJ6_ANOSI</name>
<accession>A0A084WPJ6</accession>
<proteinExistence type="predicted"/>
<dbReference type="EMBL" id="ATLV01025083">
    <property type="status" value="NOT_ANNOTATED_CDS"/>
    <property type="molecule type" value="Genomic_DNA"/>
</dbReference>
<reference evidence="2 4" key="1">
    <citation type="journal article" date="2014" name="BMC Genomics">
        <title>Genome sequence of Anopheles sinensis provides insight into genetics basis of mosquito competence for malaria parasites.</title>
        <authorList>
            <person name="Zhou D."/>
            <person name="Zhang D."/>
            <person name="Ding G."/>
            <person name="Shi L."/>
            <person name="Hou Q."/>
            <person name="Ye Y."/>
            <person name="Xu Y."/>
            <person name="Zhou H."/>
            <person name="Xiong C."/>
            <person name="Li S."/>
            <person name="Yu J."/>
            <person name="Hong S."/>
            <person name="Yu X."/>
            <person name="Zou P."/>
            <person name="Chen C."/>
            <person name="Chang X."/>
            <person name="Wang W."/>
            <person name="Lv Y."/>
            <person name="Sun Y."/>
            <person name="Ma L."/>
            <person name="Shen B."/>
            <person name="Zhu C."/>
        </authorList>
    </citation>
    <scope>NUCLEOTIDE SEQUENCE [LARGE SCALE GENOMIC DNA]</scope>
</reference>
<dbReference type="EMBL" id="KE525369">
    <property type="protein sequence ID" value="KFB52140.1"/>
    <property type="molecule type" value="Genomic_DNA"/>
</dbReference>
<keyword evidence="4" id="KW-1185">Reference proteome</keyword>
<reference evidence="3" key="2">
    <citation type="submission" date="2020-05" db="UniProtKB">
        <authorList>
            <consortium name="EnsemblMetazoa"/>
        </authorList>
    </citation>
    <scope>IDENTIFICATION</scope>
</reference>
<dbReference type="VEuPathDB" id="VectorBase:ASIC020465"/>
<feature type="compositionally biased region" description="Polar residues" evidence="1">
    <location>
        <begin position="36"/>
        <end position="45"/>
    </location>
</feature>
<dbReference type="Proteomes" id="UP000030765">
    <property type="component" value="Unassembled WGS sequence"/>
</dbReference>